<gene>
    <name evidence="2" type="ORF">GGE60_004936</name>
</gene>
<proteinExistence type="predicted"/>
<dbReference type="Pfam" id="PF20256">
    <property type="entry name" value="MoCoBD_2"/>
    <property type="match status" value="1"/>
</dbReference>
<dbReference type="GO" id="GO:0016491">
    <property type="term" value="F:oxidoreductase activity"/>
    <property type="evidence" value="ECO:0007669"/>
    <property type="project" value="InterPro"/>
</dbReference>
<dbReference type="EMBL" id="JACIIG010000016">
    <property type="protein sequence ID" value="MBB4570779.1"/>
    <property type="molecule type" value="Genomic_DNA"/>
</dbReference>
<sequence>MTLNDGVKRTFEDVRLQPEDRAISPFVEVGVDIATGESRIHKMLAVWAAERILNPITARSQVISAMMMGAGRRFQRSLRWIPAVASSSIMTWRVTRWRFMPTFQ</sequence>
<protein>
    <recommendedName>
        <fullName evidence="1">Aldehyde oxidase/xanthine dehydrogenase second molybdopterin binding domain-containing protein</fullName>
    </recommendedName>
</protein>
<reference evidence="2 3" key="1">
    <citation type="submission" date="2020-08" db="EMBL/GenBank/DDBJ databases">
        <title>Genomic Encyclopedia of Type Strains, Phase IV (KMG-V): Genome sequencing to study the core and pangenomes of soil and plant-associated prokaryotes.</title>
        <authorList>
            <person name="Whitman W."/>
        </authorList>
    </citation>
    <scope>NUCLEOTIDE SEQUENCE [LARGE SCALE GENOMIC DNA]</scope>
    <source>
        <strain evidence="2 3">SEMIA 492</strain>
    </source>
</reference>
<comment type="caution">
    <text evidence="2">The sequence shown here is derived from an EMBL/GenBank/DDBJ whole genome shotgun (WGS) entry which is preliminary data.</text>
</comment>
<evidence type="ECO:0000313" key="3">
    <source>
        <dbReference type="Proteomes" id="UP000543836"/>
    </source>
</evidence>
<dbReference type="InterPro" id="IPR046867">
    <property type="entry name" value="AldOxase/xan_DH_MoCoBD2"/>
</dbReference>
<dbReference type="Gene3D" id="3.30.365.10">
    <property type="entry name" value="Aldehyde oxidase/xanthine dehydrogenase, molybdopterin binding domain"/>
    <property type="match status" value="1"/>
</dbReference>
<evidence type="ECO:0000313" key="2">
    <source>
        <dbReference type="EMBL" id="MBB4570779.1"/>
    </source>
</evidence>
<accession>A0A7W7EMR0</accession>
<name>A0A7W7EMR0_9HYPH</name>
<dbReference type="Proteomes" id="UP000543836">
    <property type="component" value="Unassembled WGS sequence"/>
</dbReference>
<organism evidence="2 3">
    <name type="scientific">Rhizobium leucaenae</name>
    <dbReference type="NCBI Taxonomy" id="29450"/>
    <lineage>
        <taxon>Bacteria</taxon>
        <taxon>Pseudomonadati</taxon>
        <taxon>Pseudomonadota</taxon>
        <taxon>Alphaproteobacteria</taxon>
        <taxon>Hyphomicrobiales</taxon>
        <taxon>Rhizobiaceae</taxon>
        <taxon>Rhizobium/Agrobacterium group</taxon>
        <taxon>Rhizobium</taxon>
    </lineage>
</organism>
<dbReference type="InterPro" id="IPR037165">
    <property type="entry name" value="AldOxase/xan_DH_Mopterin-bd_sf"/>
</dbReference>
<evidence type="ECO:0000259" key="1">
    <source>
        <dbReference type="Pfam" id="PF20256"/>
    </source>
</evidence>
<keyword evidence="3" id="KW-1185">Reference proteome</keyword>
<dbReference type="SUPFAM" id="SSF56003">
    <property type="entry name" value="Molybdenum cofactor-binding domain"/>
    <property type="match status" value="1"/>
</dbReference>
<feature type="domain" description="Aldehyde oxidase/xanthine dehydrogenase second molybdopterin binding" evidence="1">
    <location>
        <begin position="26"/>
        <end position="71"/>
    </location>
</feature>
<dbReference type="AlphaFoldDB" id="A0A7W7EMR0"/>